<keyword evidence="7 11" id="KW-0472">Membrane</keyword>
<gene>
    <name evidence="12" type="ORF">PGT21_015505</name>
</gene>
<evidence type="ECO:0000256" key="3">
    <source>
        <dbReference type="ARBA" id="ARBA00022679"/>
    </source>
</evidence>
<evidence type="ECO:0000256" key="11">
    <source>
        <dbReference type="SAM" id="Phobius"/>
    </source>
</evidence>
<reference evidence="12 13" key="1">
    <citation type="submission" date="2019-05" db="EMBL/GenBank/DDBJ databases">
        <title>Emergence of the Ug99 lineage of the wheat stem rust pathogen through somatic hybridization.</title>
        <authorList>
            <person name="Li F."/>
            <person name="Upadhyaya N.M."/>
            <person name="Sperschneider J."/>
            <person name="Matny O."/>
            <person name="Nguyen-Phuc H."/>
            <person name="Mago R."/>
            <person name="Raley C."/>
            <person name="Miller M.E."/>
            <person name="Silverstein K.A.T."/>
            <person name="Henningsen E."/>
            <person name="Hirsch C.D."/>
            <person name="Visser B."/>
            <person name="Pretorius Z.A."/>
            <person name="Steffenson B.J."/>
            <person name="Schwessinger B."/>
            <person name="Dodds P.N."/>
            <person name="Figueroa M."/>
        </authorList>
    </citation>
    <scope>NUCLEOTIDE SEQUENCE [LARGE SCALE GENOMIC DNA]</scope>
    <source>
        <strain evidence="12">21-0</strain>
    </source>
</reference>
<dbReference type="Proteomes" id="UP000324748">
    <property type="component" value="Unassembled WGS sequence"/>
</dbReference>
<evidence type="ECO:0000256" key="9">
    <source>
        <dbReference type="ARBA" id="ARBA00023264"/>
    </source>
</evidence>
<dbReference type="AlphaFoldDB" id="A0A5B0N7D0"/>
<dbReference type="GO" id="GO:0005739">
    <property type="term" value="C:mitochondrion"/>
    <property type="evidence" value="ECO:0007669"/>
    <property type="project" value="TreeGrafter"/>
</dbReference>
<proteinExistence type="predicted"/>
<evidence type="ECO:0000256" key="5">
    <source>
        <dbReference type="ARBA" id="ARBA00022989"/>
    </source>
</evidence>
<evidence type="ECO:0000256" key="8">
    <source>
        <dbReference type="ARBA" id="ARBA00023209"/>
    </source>
</evidence>
<dbReference type="Gene3D" id="1.20.120.1760">
    <property type="match status" value="1"/>
</dbReference>
<evidence type="ECO:0000256" key="7">
    <source>
        <dbReference type="ARBA" id="ARBA00023136"/>
    </source>
</evidence>
<keyword evidence="13" id="KW-1185">Reference proteome</keyword>
<dbReference type="GO" id="GO:0032049">
    <property type="term" value="P:cardiolipin biosynthetic process"/>
    <property type="evidence" value="ECO:0007669"/>
    <property type="project" value="TreeGrafter"/>
</dbReference>
<evidence type="ECO:0000256" key="1">
    <source>
        <dbReference type="ARBA" id="ARBA00004141"/>
    </source>
</evidence>
<dbReference type="GO" id="GO:0016020">
    <property type="term" value="C:membrane"/>
    <property type="evidence" value="ECO:0007669"/>
    <property type="project" value="UniProtKB-SubCell"/>
</dbReference>
<organism evidence="12 13">
    <name type="scientific">Puccinia graminis f. sp. tritici</name>
    <dbReference type="NCBI Taxonomy" id="56615"/>
    <lineage>
        <taxon>Eukaryota</taxon>
        <taxon>Fungi</taxon>
        <taxon>Dikarya</taxon>
        <taxon>Basidiomycota</taxon>
        <taxon>Pucciniomycotina</taxon>
        <taxon>Pucciniomycetes</taxon>
        <taxon>Pucciniales</taxon>
        <taxon>Pucciniaceae</taxon>
        <taxon>Puccinia</taxon>
    </lineage>
</organism>
<dbReference type="InterPro" id="IPR050324">
    <property type="entry name" value="CDP-alcohol_PTase-I"/>
</dbReference>
<keyword evidence="3" id="KW-0808">Transferase</keyword>
<evidence type="ECO:0000256" key="2">
    <source>
        <dbReference type="ARBA" id="ARBA00022516"/>
    </source>
</evidence>
<evidence type="ECO:0000256" key="6">
    <source>
        <dbReference type="ARBA" id="ARBA00023098"/>
    </source>
</evidence>
<keyword evidence="2" id="KW-0444">Lipid biosynthesis</keyword>
<name>A0A5B0N7D0_PUCGR</name>
<evidence type="ECO:0000256" key="4">
    <source>
        <dbReference type="ARBA" id="ARBA00022692"/>
    </source>
</evidence>
<keyword evidence="5 11" id="KW-1133">Transmembrane helix</keyword>
<keyword evidence="8" id="KW-0594">Phospholipid biosynthesis</keyword>
<keyword evidence="4 11" id="KW-0812">Transmembrane</keyword>
<feature type="transmembrane region" description="Helical" evidence="11">
    <location>
        <begin position="245"/>
        <end position="265"/>
    </location>
</feature>
<evidence type="ECO:0000313" key="12">
    <source>
        <dbReference type="EMBL" id="KAA1084048.1"/>
    </source>
</evidence>
<accession>A0A5B0N7D0</accession>
<evidence type="ECO:0000256" key="10">
    <source>
        <dbReference type="SAM" id="MobiDB-lite"/>
    </source>
</evidence>
<dbReference type="InterPro" id="IPR043130">
    <property type="entry name" value="CDP-OH_PTrfase_TM_dom"/>
</dbReference>
<sequence length="274" mass="30991">MRPITFNPSRLTLPLRRAPRPLLLLGLLHHQPPRNSSIRTLTIISPYSTQADHHHHHQELKPSKLAGQQTENSKKTRENIYTIPNLLTSTRIILCPLLSYTIIHDHHLLSSGLLLYCALSDWLDGKLARMYPHKMASVLGTILDPAADKILMTTLVLSLSYKTLLPLPLTSIIIGRDLLLSLSAFYFRYQSLPTPKTFARFWDFSLPSAQVTPTQISKYNTFLQLSLVGLTTINPLIPLDTHTPILLLQWTVASTTIISGLSYVFSRNAIRYIR</sequence>
<evidence type="ECO:0000313" key="13">
    <source>
        <dbReference type="Proteomes" id="UP000324748"/>
    </source>
</evidence>
<keyword evidence="6" id="KW-0443">Lipid metabolism</keyword>
<dbReference type="OrthoDB" id="10020554at2759"/>
<keyword evidence="9" id="KW-1208">Phospholipid metabolism</keyword>
<dbReference type="EMBL" id="VSWC01000118">
    <property type="protein sequence ID" value="KAA1084048.1"/>
    <property type="molecule type" value="Genomic_DNA"/>
</dbReference>
<dbReference type="PANTHER" id="PTHR14269:SF60">
    <property type="entry name" value="CARDIOLIPIN SYNTHASE (CMP-FORMING)"/>
    <property type="match status" value="1"/>
</dbReference>
<comment type="subcellular location">
    <subcellularLocation>
        <location evidence="1">Membrane</location>
        <topology evidence="1">Multi-pass membrane protein</topology>
    </subcellularLocation>
</comment>
<comment type="caution">
    <text evidence="12">The sequence shown here is derived from an EMBL/GenBank/DDBJ whole genome shotgun (WGS) entry which is preliminary data.</text>
</comment>
<feature type="region of interest" description="Disordered" evidence="10">
    <location>
        <begin position="52"/>
        <end position="74"/>
    </location>
</feature>
<dbReference type="Pfam" id="PF01066">
    <property type="entry name" value="CDP-OH_P_transf"/>
    <property type="match status" value="1"/>
</dbReference>
<evidence type="ECO:0008006" key="14">
    <source>
        <dbReference type="Google" id="ProtNLM"/>
    </source>
</evidence>
<protein>
    <recommendedName>
        <fullName evidence="14">CDP-diacylglycerol-glycerol-3-phosphate 3-phosphatidyltransferase</fullName>
    </recommendedName>
</protein>
<dbReference type="GO" id="GO:0043337">
    <property type="term" value="F:cardiolipin synthase (CMP-forming)"/>
    <property type="evidence" value="ECO:0007669"/>
    <property type="project" value="TreeGrafter"/>
</dbReference>
<dbReference type="PANTHER" id="PTHR14269">
    <property type="entry name" value="CDP-DIACYLGLYCEROL--GLYCEROL-3-PHOSPHATE 3-PHOSPHATIDYLTRANSFERASE-RELATED"/>
    <property type="match status" value="1"/>
</dbReference>
<dbReference type="InterPro" id="IPR000462">
    <property type="entry name" value="CDP-OH_P_trans"/>
</dbReference>